<protein>
    <recommendedName>
        <fullName evidence="1">non-specific serine/threonine protein kinase</fullName>
        <ecNumber evidence="1">2.7.11.1</ecNumber>
    </recommendedName>
</protein>
<evidence type="ECO:0000256" key="8">
    <source>
        <dbReference type="SAM" id="Phobius"/>
    </source>
</evidence>
<dbReference type="Pfam" id="PF00069">
    <property type="entry name" value="Pkinase"/>
    <property type="match status" value="1"/>
</dbReference>
<dbReference type="SMART" id="SM00220">
    <property type="entry name" value="S_TKc"/>
    <property type="match status" value="1"/>
</dbReference>
<organism evidence="10 11">
    <name type="scientific">Stieleria maiorica</name>
    <dbReference type="NCBI Taxonomy" id="2795974"/>
    <lineage>
        <taxon>Bacteria</taxon>
        <taxon>Pseudomonadati</taxon>
        <taxon>Planctomycetota</taxon>
        <taxon>Planctomycetia</taxon>
        <taxon>Pirellulales</taxon>
        <taxon>Pirellulaceae</taxon>
        <taxon>Stieleria</taxon>
    </lineage>
</organism>
<evidence type="ECO:0000313" key="10">
    <source>
        <dbReference type="EMBL" id="QEF96995.1"/>
    </source>
</evidence>
<keyword evidence="8" id="KW-1133">Transmembrane helix</keyword>
<dbReference type="PROSITE" id="PS50011">
    <property type="entry name" value="PROTEIN_KINASE_DOM"/>
    <property type="match status" value="1"/>
</dbReference>
<evidence type="ECO:0000256" key="7">
    <source>
        <dbReference type="PROSITE-ProRule" id="PRU10141"/>
    </source>
</evidence>
<dbReference type="Gene3D" id="3.30.200.20">
    <property type="entry name" value="Phosphorylase Kinase, domain 1"/>
    <property type="match status" value="1"/>
</dbReference>
<dbReference type="AlphaFoldDB" id="A0A5B9MBS2"/>
<reference evidence="10 11" key="1">
    <citation type="submission" date="2019-02" db="EMBL/GenBank/DDBJ databases">
        <title>Planctomycetal bacteria perform biofilm scaping via a novel small molecule.</title>
        <authorList>
            <person name="Jeske O."/>
            <person name="Boedeker C."/>
            <person name="Wiegand S."/>
            <person name="Breitling P."/>
            <person name="Kallscheuer N."/>
            <person name="Jogler M."/>
            <person name="Rohde M."/>
            <person name="Petersen J."/>
            <person name="Medema M.H."/>
            <person name="Surup F."/>
            <person name="Jogler C."/>
        </authorList>
    </citation>
    <scope>NUCLEOTIDE SEQUENCE [LARGE SCALE GENOMIC DNA]</scope>
    <source>
        <strain evidence="10 11">Mal15</strain>
    </source>
</reference>
<gene>
    <name evidence="10" type="primary">prkC_6</name>
    <name evidence="10" type="ORF">Mal15_10250</name>
</gene>
<evidence type="ECO:0000256" key="5">
    <source>
        <dbReference type="ARBA" id="ARBA00022777"/>
    </source>
</evidence>
<dbReference type="KEGG" id="smam:Mal15_10250"/>
<dbReference type="FunFam" id="1.10.510.10:FF:000021">
    <property type="entry name" value="Serine/threonine protein kinase"/>
    <property type="match status" value="1"/>
</dbReference>
<keyword evidence="11" id="KW-1185">Reference proteome</keyword>
<dbReference type="InterPro" id="IPR011009">
    <property type="entry name" value="Kinase-like_dom_sf"/>
</dbReference>
<dbReference type="SUPFAM" id="SSF56112">
    <property type="entry name" value="Protein kinase-like (PK-like)"/>
    <property type="match status" value="1"/>
</dbReference>
<dbReference type="PROSITE" id="PS00107">
    <property type="entry name" value="PROTEIN_KINASE_ATP"/>
    <property type="match status" value="1"/>
</dbReference>
<dbReference type="GO" id="GO:0004674">
    <property type="term" value="F:protein serine/threonine kinase activity"/>
    <property type="evidence" value="ECO:0007669"/>
    <property type="project" value="UniProtKB-KW"/>
</dbReference>
<dbReference type="InterPro" id="IPR017441">
    <property type="entry name" value="Protein_kinase_ATP_BS"/>
</dbReference>
<proteinExistence type="predicted"/>
<sequence>MNPELHPAAETLLQYLCEDLPRERAEEIETHLGECRTCQNNLESIAAGQDWWQALSGCLSDSTPERIVTLDAERTHASPDELWFVEDQQIHNLLAPTDDPSKIGRLGVYEVVGIVGAGATAVVLKAFDGALNRFVAIKLLRPTLAASPISRKRFAREARAAASIVHENVIEIHGVSEVDGLPYLVMPYVRGESLARRIERSWPMSTEAMLHIACQVADGLAAAHDKGLIHRDVKPSNILLGDGIERLKLTDFGLARAVDDLGLTRSGTLAGTPEYMSPEQARGETIDHRTDLFSLGSVLYAMCTGHPPYTSDSCYGVLRRIVEESPRPISQFNPDVPDWMCQLVARLMEKDRDRRMGSASIVAKTLRQCLNHLHDPRHRLPQELLPKRQRAWHRAIIAILFLIVTVSGVIAGVVMWPAVTPVQPSRPHPPTVDTEPPPVVSAEWDDGVGQILNELDRQLSDLDLGIEQNDQTGEVE</sequence>
<keyword evidence="5 10" id="KW-0418">Kinase</keyword>
<name>A0A5B9MBS2_9BACT</name>
<dbReference type="PANTHER" id="PTHR43289">
    <property type="entry name" value="MITOGEN-ACTIVATED PROTEIN KINASE KINASE KINASE 20-RELATED"/>
    <property type="match status" value="1"/>
</dbReference>
<dbReference type="GO" id="GO:0005524">
    <property type="term" value="F:ATP binding"/>
    <property type="evidence" value="ECO:0007669"/>
    <property type="project" value="UniProtKB-UniRule"/>
</dbReference>
<accession>A0A5B9MBS2</accession>
<dbReference type="Proteomes" id="UP000321353">
    <property type="component" value="Chromosome"/>
</dbReference>
<evidence type="ECO:0000313" key="11">
    <source>
        <dbReference type="Proteomes" id="UP000321353"/>
    </source>
</evidence>
<evidence type="ECO:0000256" key="3">
    <source>
        <dbReference type="ARBA" id="ARBA00022679"/>
    </source>
</evidence>
<dbReference type="InterPro" id="IPR041916">
    <property type="entry name" value="Anti_sigma_zinc_sf"/>
</dbReference>
<keyword evidence="2" id="KW-0723">Serine/threonine-protein kinase</keyword>
<dbReference type="PROSITE" id="PS00108">
    <property type="entry name" value="PROTEIN_KINASE_ST"/>
    <property type="match status" value="1"/>
</dbReference>
<dbReference type="Gene3D" id="1.10.10.1320">
    <property type="entry name" value="Anti-sigma factor, zinc-finger domain"/>
    <property type="match status" value="1"/>
</dbReference>
<feature type="transmembrane region" description="Helical" evidence="8">
    <location>
        <begin position="395"/>
        <end position="419"/>
    </location>
</feature>
<keyword evidence="8" id="KW-0812">Transmembrane</keyword>
<keyword evidence="8" id="KW-0472">Membrane</keyword>
<keyword evidence="3 10" id="KW-0808">Transferase</keyword>
<dbReference type="EC" id="2.7.11.1" evidence="1"/>
<evidence type="ECO:0000256" key="2">
    <source>
        <dbReference type="ARBA" id="ARBA00022527"/>
    </source>
</evidence>
<dbReference type="EMBL" id="CP036264">
    <property type="protein sequence ID" value="QEF96995.1"/>
    <property type="molecule type" value="Genomic_DNA"/>
</dbReference>
<evidence type="ECO:0000256" key="6">
    <source>
        <dbReference type="ARBA" id="ARBA00022840"/>
    </source>
</evidence>
<evidence type="ECO:0000259" key="9">
    <source>
        <dbReference type="PROSITE" id="PS50011"/>
    </source>
</evidence>
<dbReference type="RefSeq" id="WP_167546633.1">
    <property type="nucleotide sequence ID" value="NZ_CP036264.1"/>
</dbReference>
<evidence type="ECO:0000256" key="4">
    <source>
        <dbReference type="ARBA" id="ARBA00022741"/>
    </source>
</evidence>
<feature type="binding site" evidence="7">
    <location>
        <position position="138"/>
    </location>
    <ligand>
        <name>ATP</name>
        <dbReference type="ChEBI" id="CHEBI:30616"/>
    </ligand>
</feature>
<dbReference type="Gene3D" id="1.10.510.10">
    <property type="entry name" value="Transferase(Phosphotransferase) domain 1"/>
    <property type="match status" value="1"/>
</dbReference>
<dbReference type="InterPro" id="IPR000719">
    <property type="entry name" value="Prot_kinase_dom"/>
</dbReference>
<dbReference type="InterPro" id="IPR008271">
    <property type="entry name" value="Ser/Thr_kinase_AS"/>
</dbReference>
<feature type="domain" description="Protein kinase" evidence="9">
    <location>
        <begin position="109"/>
        <end position="370"/>
    </location>
</feature>
<evidence type="ECO:0000256" key="1">
    <source>
        <dbReference type="ARBA" id="ARBA00012513"/>
    </source>
</evidence>
<keyword evidence="4 7" id="KW-0547">Nucleotide-binding</keyword>
<keyword evidence="6 7" id="KW-0067">ATP-binding</keyword>
<dbReference type="CDD" id="cd14014">
    <property type="entry name" value="STKc_PknB_like"/>
    <property type="match status" value="1"/>
</dbReference>
<dbReference type="PANTHER" id="PTHR43289:SF6">
    <property type="entry name" value="SERINE_THREONINE-PROTEIN KINASE NEKL-3"/>
    <property type="match status" value="1"/>
</dbReference>